<dbReference type="EMBL" id="JACBZF010000001">
    <property type="protein sequence ID" value="NYH93698.1"/>
    <property type="molecule type" value="Genomic_DNA"/>
</dbReference>
<keyword evidence="1" id="KW-1133">Transmembrane helix</keyword>
<dbReference type="RefSeq" id="WP_179405677.1">
    <property type="nucleotide sequence ID" value="NZ_BMGF01000001.1"/>
</dbReference>
<keyword evidence="2" id="KW-0732">Signal</keyword>
<gene>
    <name evidence="3" type="ORF">FHS75_000003</name>
</gene>
<evidence type="ECO:0000256" key="1">
    <source>
        <dbReference type="SAM" id="Phobius"/>
    </source>
</evidence>
<dbReference type="Pfam" id="PF13795">
    <property type="entry name" value="HupE_UreJ_2"/>
    <property type="match status" value="1"/>
</dbReference>
<sequence length="331" mass="34745">MTCRLCLFLAAVAAIFGATFAVPATAHENLPIVVSLQERAPGQFTLGHRLPGNIDPGKGPETTLAAPCRKQAQSATSTLYACPPEYRPEAIEFAWPGGMPSSSLLVRTAYLNGQEHSQVGPLPEGPLPLPETESAGKVLSDYFVIGLEHILFGLDHLLFLACLVIISGTARRTVVTVTGFTLGHALTITLASLGLVHMNSGATEVLIALSIVFLAAEIVRGRRDTLAWRHPAVVATIFGLLHGMGFAGALAEIGLAQTAIALSLVGFNLGVEAGQMVFVCAIFAAVALWRRRATDSTGGAPAGRPVQLVAAYGVGILSGYWVWERGLGLMA</sequence>
<feature type="chain" id="PRO_5031365677" evidence="2">
    <location>
        <begin position="27"/>
        <end position="331"/>
    </location>
</feature>
<evidence type="ECO:0000256" key="2">
    <source>
        <dbReference type="SAM" id="SignalP"/>
    </source>
</evidence>
<feature type="signal peptide" evidence="2">
    <location>
        <begin position="1"/>
        <end position="26"/>
    </location>
</feature>
<feature type="transmembrane region" description="Helical" evidence="1">
    <location>
        <begin position="231"/>
        <end position="253"/>
    </location>
</feature>
<dbReference type="InterPro" id="IPR032809">
    <property type="entry name" value="Put_HupE_UreJ"/>
</dbReference>
<evidence type="ECO:0000313" key="3">
    <source>
        <dbReference type="EMBL" id="NYH93698.1"/>
    </source>
</evidence>
<dbReference type="AlphaFoldDB" id="A0A7Y9XUY3"/>
<feature type="transmembrane region" description="Helical" evidence="1">
    <location>
        <begin position="173"/>
        <end position="195"/>
    </location>
</feature>
<organism evidence="3 4">
    <name type="scientific">Novosphingobium marinum</name>
    <dbReference type="NCBI Taxonomy" id="1514948"/>
    <lineage>
        <taxon>Bacteria</taxon>
        <taxon>Pseudomonadati</taxon>
        <taxon>Pseudomonadota</taxon>
        <taxon>Alphaproteobacteria</taxon>
        <taxon>Sphingomonadales</taxon>
        <taxon>Sphingomonadaceae</taxon>
        <taxon>Novosphingobium</taxon>
    </lineage>
</organism>
<proteinExistence type="predicted"/>
<reference evidence="3 4" key="1">
    <citation type="submission" date="2020-07" db="EMBL/GenBank/DDBJ databases">
        <title>Genomic Encyclopedia of Type Strains, Phase IV (KMG-IV): sequencing the most valuable type-strain genomes for metagenomic binning, comparative biology and taxonomic classification.</title>
        <authorList>
            <person name="Goeker M."/>
        </authorList>
    </citation>
    <scope>NUCLEOTIDE SEQUENCE [LARGE SCALE GENOMIC DNA]</scope>
    <source>
        <strain evidence="3 4">DSM 29043</strain>
    </source>
</reference>
<feature type="transmembrane region" description="Helical" evidence="1">
    <location>
        <begin position="273"/>
        <end position="290"/>
    </location>
</feature>
<feature type="transmembrane region" description="Helical" evidence="1">
    <location>
        <begin position="201"/>
        <end position="219"/>
    </location>
</feature>
<evidence type="ECO:0000313" key="4">
    <source>
        <dbReference type="Proteomes" id="UP000522081"/>
    </source>
</evidence>
<keyword evidence="1" id="KW-0472">Membrane</keyword>
<dbReference type="Proteomes" id="UP000522081">
    <property type="component" value="Unassembled WGS sequence"/>
</dbReference>
<accession>A0A7Y9XUY3</accession>
<keyword evidence="1" id="KW-0812">Transmembrane</keyword>
<protein>
    <submittedName>
        <fullName evidence="3">Hydrogenase/urease accessory protein HupE</fullName>
    </submittedName>
</protein>
<comment type="caution">
    <text evidence="3">The sequence shown here is derived from an EMBL/GenBank/DDBJ whole genome shotgun (WGS) entry which is preliminary data.</text>
</comment>
<feature type="transmembrane region" description="Helical" evidence="1">
    <location>
        <begin position="302"/>
        <end position="323"/>
    </location>
</feature>
<feature type="transmembrane region" description="Helical" evidence="1">
    <location>
        <begin position="142"/>
        <end position="166"/>
    </location>
</feature>
<keyword evidence="4" id="KW-1185">Reference proteome</keyword>
<name>A0A7Y9XUY3_9SPHN</name>